<dbReference type="AlphaFoldDB" id="Q092M2"/>
<feature type="compositionally biased region" description="Low complexity" evidence="1">
    <location>
        <begin position="495"/>
        <end position="518"/>
    </location>
</feature>
<sequence length="548" mass="60287">MAPLYRSRQQPAPLAVRRRGRPGQDPPAVERGGTLGLSCLLPCPRGGLERAAVPLRDGAHQGKPVLPRPGHGHGQRHPVEQGAAEPALVACIEQHLGTFARGDQPGEGHLVAEQGAHGHAVHLQPGLRFLPGPHVRFQRVDAKLPEQPPQQFTRDVLREGDELLFVVDGLAAAKLDQRVVPARRCRQQRAREDRASLRSQHLPEGFQTRASVSDDGLGPDGPARSGPRGRRHVLRQQREVIPRAVAHLWRYENHRGDGDEALLPRGGKVGREEGAQAERRRRRQRERTRLGVLIPQSHPRREEQQEQPRSLRAEHAQPGAQWAEGEPVALVQPGEAEPCIVDERLGSPHPRGVQQPQPGGPRAPGQSTGHASPQPVGQGDQQKEATHHGGPGDTLFPPHHHQDVREPVQAAHRQREAEHAPPLESLPRPWAPGQRMEVAREPRHEPEHVDGKDEYPVRRGPHQHAPEAGCRVRCPRPLAASTQASPESNARNGPSAYRWARSAASHSASSTRAPSRCTRCATPRRCRAWWACPATPCRSLPWGPSPCR</sequence>
<evidence type="ECO:0000256" key="1">
    <source>
        <dbReference type="SAM" id="MobiDB-lite"/>
    </source>
</evidence>
<gene>
    <name evidence="2" type="ORF">STIAU_4294</name>
</gene>
<comment type="caution">
    <text evidence="2">The sequence shown here is derived from an EMBL/GenBank/DDBJ whole genome shotgun (WGS) entry which is preliminary data.</text>
</comment>
<feature type="compositionally biased region" description="Basic and acidic residues" evidence="1">
    <location>
        <begin position="299"/>
        <end position="315"/>
    </location>
</feature>
<feature type="region of interest" description="Disordered" evidence="1">
    <location>
        <begin position="59"/>
        <end position="79"/>
    </location>
</feature>
<evidence type="ECO:0000313" key="3">
    <source>
        <dbReference type="Proteomes" id="UP000032702"/>
    </source>
</evidence>
<feature type="region of interest" description="Disordered" evidence="1">
    <location>
        <begin position="184"/>
        <end position="237"/>
    </location>
</feature>
<feature type="region of interest" description="Disordered" evidence="1">
    <location>
        <begin position="1"/>
        <end position="35"/>
    </location>
</feature>
<feature type="region of interest" description="Disordered" evidence="1">
    <location>
        <begin position="341"/>
        <end position="518"/>
    </location>
</feature>
<dbReference type="EMBL" id="AAMD01000049">
    <property type="protein sequence ID" value="EAU66699.1"/>
    <property type="molecule type" value="Genomic_DNA"/>
</dbReference>
<feature type="compositionally biased region" description="Low complexity" evidence="1">
    <location>
        <begin position="348"/>
        <end position="357"/>
    </location>
</feature>
<evidence type="ECO:0000313" key="2">
    <source>
        <dbReference type="EMBL" id="EAU66699.1"/>
    </source>
</evidence>
<feature type="compositionally biased region" description="Basic and acidic residues" evidence="1">
    <location>
        <begin position="269"/>
        <end position="278"/>
    </location>
</feature>
<protein>
    <submittedName>
        <fullName evidence="2">Uncharacterized protein</fullName>
    </submittedName>
</protein>
<feature type="compositionally biased region" description="Basic and acidic residues" evidence="1">
    <location>
        <begin position="437"/>
        <end position="457"/>
    </location>
</feature>
<feature type="region of interest" description="Disordered" evidence="1">
    <location>
        <begin position="256"/>
        <end position="323"/>
    </location>
</feature>
<dbReference type="Proteomes" id="UP000032702">
    <property type="component" value="Unassembled WGS sequence"/>
</dbReference>
<feature type="compositionally biased region" description="Polar residues" evidence="1">
    <location>
        <begin position="480"/>
        <end position="492"/>
    </location>
</feature>
<organism evidence="2 3">
    <name type="scientific">Stigmatella aurantiaca (strain DW4/3-1)</name>
    <dbReference type="NCBI Taxonomy" id="378806"/>
    <lineage>
        <taxon>Bacteria</taxon>
        <taxon>Pseudomonadati</taxon>
        <taxon>Myxococcota</taxon>
        <taxon>Myxococcia</taxon>
        <taxon>Myxococcales</taxon>
        <taxon>Cystobacterineae</taxon>
        <taxon>Archangiaceae</taxon>
        <taxon>Stigmatella</taxon>
    </lineage>
</organism>
<accession>Q092M2</accession>
<proteinExistence type="predicted"/>
<reference evidence="2 3" key="1">
    <citation type="submission" date="2006-04" db="EMBL/GenBank/DDBJ databases">
        <authorList>
            <person name="Nierman W.C."/>
        </authorList>
    </citation>
    <scope>NUCLEOTIDE SEQUENCE [LARGE SCALE GENOMIC DNA]</scope>
    <source>
        <strain evidence="2 3">DW4/3-1</strain>
    </source>
</reference>
<name>Q092M2_STIAD</name>